<sequence>MNSNNPLATIMKIMTLFLKNMGDSAALPPQDSPLIDKLVQKGFRPEDIATAMRCLDLMALHTGVGTAAPPSTGSDPGDEPRTVGIRQLHATEAIRLTADAQHLLLTLLESGQISPLHFERAIEYIWKNDLREVGASRLRLILYMTDPHPGRGEMPFLSDRVPKPEFLN</sequence>
<evidence type="ECO:0000313" key="1">
    <source>
        <dbReference type="EMBL" id="RCK80686.1"/>
    </source>
</evidence>
<gene>
    <name evidence="1" type="ORF">OZSIB_2999</name>
</gene>
<dbReference type="Proteomes" id="UP000252355">
    <property type="component" value="Unassembled WGS sequence"/>
</dbReference>
<name>A0A367ZRL2_9BACT</name>
<accession>A0A367ZRL2</accession>
<dbReference type="EMBL" id="QOQW01000005">
    <property type="protein sequence ID" value="RCK80686.1"/>
    <property type="molecule type" value="Genomic_DNA"/>
</dbReference>
<reference evidence="1 2" key="1">
    <citation type="submission" date="2018-05" db="EMBL/GenBank/DDBJ databases">
        <title>A metagenomic window into the 2 km-deep terrestrial subsurface aquifer revealed taxonomically and functionally diverse microbial community comprising novel uncultured bacterial lineages.</title>
        <authorList>
            <person name="Kadnikov V.V."/>
            <person name="Mardanov A.V."/>
            <person name="Beletsky A.V."/>
            <person name="Banks D."/>
            <person name="Pimenov N.V."/>
            <person name="Frank Y.A."/>
            <person name="Karnachuk O.V."/>
            <person name="Ravin N.V."/>
        </authorList>
    </citation>
    <scope>NUCLEOTIDE SEQUENCE [LARGE SCALE GENOMIC DNA]</scope>
    <source>
        <strain evidence="1">BY5</strain>
    </source>
</reference>
<evidence type="ECO:0000313" key="2">
    <source>
        <dbReference type="Proteomes" id="UP000252355"/>
    </source>
</evidence>
<evidence type="ECO:0008006" key="3">
    <source>
        <dbReference type="Google" id="ProtNLM"/>
    </source>
</evidence>
<dbReference type="AlphaFoldDB" id="A0A367ZRL2"/>
<proteinExistence type="predicted"/>
<dbReference type="Pfam" id="PF04361">
    <property type="entry name" value="DUF494"/>
    <property type="match status" value="1"/>
</dbReference>
<protein>
    <recommendedName>
        <fullName evidence="3">DUF494 domain-containing protein</fullName>
    </recommendedName>
</protein>
<dbReference type="InterPro" id="IPR007456">
    <property type="entry name" value="Smg"/>
</dbReference>
<organism evidence="1 2">
    <name type="scientific">Candidatus Ozemobacter sibiricus</name>
    <dbReference type="NCBI Taxonomy" id="2268124"/>
    <lineage>
        <taxon>Bacteria</taxon>
        <taxon>Candidatus Ozemobacteria</taxon>
        <taxon>Candidatus Ozemobacterales</taxon>
        <taxon>Candidatus Ozemobacteraceae</taxon>
        <taxon>Candidatus Ozemobacter</taxon>
    </lineage>
</organism>
<comment type="caution">
    <text evidence="1">The sequence shown here is derived from an EMBL/GenBank/DDBJ whole genome shotgun (WGS) entry which is preliminary data.</text>
</comment>